<dbReference type="PROSITE" id="PS51892">
    <property type="entry name" value="SUBTILASE"/>
    <property type="match status" value="1"/>
</dbReference>
<dbReference type="PRINTS" id="PR00723">
    <property type="entry name" value="SUBTILISIN"/>
</dbReference>
<comment type="caution">
    <text evidence="19">The sequence shown here is derived from an EMBL/GenBank/DDBJ whole genome shotgun (WGS) entry which is preliminary data.</text>
</comment>
<feature type="active site" description="Charge relay system" evidence="12 13">
    <location>
        <position position="583"/>
    </location>
</feature>
<feature type="domain" description="Inhibitor I9" evidence="17">
    <location>
        <begin position="98"/>
        <end position="157"/>
    </location>
</feature>
<dbReference type="InterPro" id="IPR036852">
    <property type="entry name" value="Peptidase_S8/S53_dom_sf"/>
</dbReference>
<feature type="chain" id="PRO_5039722196" description="Lactocepin" evidence="14">
    <location>
        <begin position="26"/>
        <end position="1539"/>
    </location>
</feature>
<dbReference type="GO" id="GO:0006508">
    <property type="term" value="P:proteolysis"/>
    <property type="evidence" value="ECO:0007669"/>
    <property type="project" value="UniProtKB-KW"/>
</dbReference>
<dbReference type="InterPro" id="IPR013783">
    <property type="entry name" value="Ig-like_fold"/>
</dbReference>
<keyword evidence="6 13" id="KW-0645">Protease</keyword>
<dbReference type="InterPro" id="IPR022398">
    <property type="entry name" value="Peptidase_S8_His-AS"/>
</dbReference>
<dbReference type="PROSITE" id="PS00138">
    <property type="entry name" value="SUBTILASE_SER"/>
    <property type="match status" value="1"/>
</dbReference>
<keyword evidence="8" id="KW-0677">Repeat</keyword>
<dbReference type="InterPro" id="IPR046450">
    <property type="entry name" value="PA_dom_sf"/>
</dbReference>
<evidence type="ECO:0000256" key="11">
    <source>
        <dbReference type="ARBA" id="ARBA00022837"/>
    </source>
</evidence>
<organism evidence="19 20">
    <name type="scientific">Oceanobacillus indicireducens</name>
    <dbReference type="NCBI Taxonomy" id="1004261"/>
    <lineage>
        <taxon>Bacteria</taxon>
        <taxon>Bacillati</taxon>
        <taxon>Bacillota</taxon>
        <taxon>Bacilli</taxon>
        <taxon>Bacillales</taxon>
        <taxon>Bacillaceae</taxon>
        <taxon>Oceanobacillus</taxon>
    </lineage>
</organism>
<dbReference type="Gene3D" id="3.40.50.200">
    <property type="entry name" value="Peptidase S8/S53 domain"/>
    <property type="match status" value="1"/>
</dbReference>
<comment type="similarity">
    <text evidence="3 13">Belongs to the peptidase S8 family.</text>
</comment>
<keyword evidence="11" id="KW-0106">Calcium</keyword>
<dbReference type="GO" id="GO:0005576">
    <property type="term" value="C:extracellular region"/>
    <property type="evidence" value="ECO:0007669"/>
    <property type="project" value="UniProtKB-SubCell"/>
</dbReference>
<protein>
    <recommendedName>
        <fullName evidence="21">Lactocepin</fullName>
    </recommendedName>
</protein>
<reference evidence="19" key="2">
    <citation type="submission" date="2020-09" db="EMBL/GenBank/DDBJ databases">
        <authorList>
            <person name="Sun Q."/>
            <person name="Ohkuma M."/>
        </authorList>
    </citation>
    <scope>NUCLEOTIDE SEQUENCE</scope>
    <source>
        <strain evidence="19">JCM 17251</strain>
    </source>
</reference>
<dbReference type="Pfam" id="PF02225">
    <property type="entry name" value="PA"/>
    <property type="match status" value="1"/>
</dbReference>
<evidence type="ECO:0000256" key="12">
    <source>
        <dbReference type="PIRSR" id="PIRSR615500-1"/>
    </source>
</evidence>
<feature type="domain" description="PA" evidence="16">
    <location>
        <begin position="446"/>
        <end position="513"/>
    </location>
</feature>
<keyword evidence="4" id="KW-0134">Cell wall</keyword>
<dbReference type="Gene3D" id="3.50.30.30">
    <property type="match status" value="1"/>
</dbReference>
<dbReference type="InterPro" id="IPR010259">
    <property type="entry name" value="S8pro/Inhibitor_I9"/>
</dbReference>
<evidence type="ECO:0000259" key="15">
    <source>
        <dbReference type="Pfam" id="PF00082"/>
    </source>
</evidence>
<evidence type="ECO:0000256" key="1">
    <source>
        <dbReference type="ARBA" id="ARBA00001913"/>
    </source>
</evidence>
<keyword evidence="5" id="KW-0964">Secreted</keyword>
<sequence length="1539" mass="166671">MRKLKKSLILFAAFLLVFSNITFVAATPSSITTKEITKELERADKISKDELQEQFSPDDEVRVIVEVDGDPAILAATAKGKKFSDLSESEKVDLQSKNIAKQDKVKQTLNKEKVGVDYKQSFATVFNGFSGIVTFKDIEKIEKVSGVKKVTISTEYKRPEAEPEMKYSKEIVEAQKTWDEYGYDGEGMIVGVIDSGADPNHRDFILSDDTEAALSESQVKEYISKHDLPGRYFNEKVPYGYNYMDENDVIQDKGAGASMHGMHVSGTVLANGDEDNGGLKGVAPEAQLLTMKVFGNDPNMGSTWGDIYIKAIDDALVLGADVINMSLGSVASFVDPENPEQDAIRNAVENGILFSISAGNSAHLGNGFFNPYVSNPDIGVVGAPGLTYESLQVAALENSHMDMDALNFNYGDKEGLAPYLSASSVHPNDLEGTFEIEYVGIGDEEGFAGKDLTGKFAFAVRGNAFAETAFNAQDAGAEGVIVYNHSDGWVSMQSDPKITIPQLFMAKTDGEELKAALDAGENVTISFNEETKTVVNELADSMSDFTSWGLTPNLDFKPEITAPGGNILSTLENDEYGTMSGTSMAAPHVAGGSALILERVDELFDLEGAERVQMAKNILMNTAKPVSDKGEFNEDFGDGEIPYSPRRQGAGIMQLHAAASTPVVVTEKNTGEAKVALKEVDNEFSFTLVARNTSNQAVSYDVSANLQTDLQIFGLLGNAHYTGALDELEAVEIVDADVTINKGNTSVSIPANGMIQVNVDVDLSNAKALTVTDDGDVDYVAPNEIFPNGYFVEGFVTFANEAYPELSVPFVGFNGDWNAAPILDEFVYDGKDSFYEQAGFVYDDNNGSYNYLGIDPTTDEGSVENLAISPNGDNSHDEIIPVLSFLRNAKSIEYRVLDSDGNKLRTILTDKNITKNYYDGGRGPAFYLNPQAAWDGTVKNKVVADGEYIIEIAATIDYEGKDAQVVQVPVKVDTVAPTLTATLKDDRATLHAADELSGVSHIEVIVDGDVVDTIAADVSEYTFDKLSKDNRVTFVAVDYAGNETAVDVSTGTDEDIPNIYVETPETFEAFNTNEIRIAGTVEDKSEIVEFTISGKDVELTKESKGVYSFDTVQEFEDGANKLKVYAKDEFGNEASLSNSRTFYVDTTPAVINVTAPGHVKHDVTSVEIDINVKDNAEGLRLYLEDSEIAYYEETGYDMVAIDKTESVEVSLEPGQNTFAVKAVDLAGNETVEKVKIYRATSADDEAVSRLYGDSRYKTAVELSKDGWDSADTVVLARGDDFADALAGVPLAHKFDAPLLLTQTDRYTPVTKEEIERLGASTVYLLGGVGAIDKKVESELKAQGIEVIRVSGDSRDKTAAEIATIVTDGEAVDEVVLVNGYNFPDAVSIAAYAAEEGMPILLTQDARLPEATQAALYDLKATETLVIGGKTAINDNVLKQVPKANRVSGADRFATSVEIAKHFDLDTKEYYVTTGMEFPDALAAAAIAAKDDTGVILVGKYVHDYMEDFITDKDLEILTIVGGQSAVSDDIFNELKRLID</sequence>
<evidence type="ECO:0000256" key="7">
    <source>
        <dbReference type="ARBA" id="ARBA00022729"/>
    </source>
</evidence>
<evidence type="ECO:0000256" key="9">
    <source>
        <dbReference type="ARBA" id="ARBA00022801"/>
    </source>
</evidence>
<evidence type="ECO:0000256" key="6">
    <source>
        <dbReference type="ARBA" id="ARBA00022670"/>
    </source>
</evidence>
<proteinExistence type="inferred from homology"/>
<evidence type="ECO:0000313" key="19">
    <source>
        <dbReference type="EMBL" id="GGN61221.1"/>
    </source>
</evidence>
<evidence type="ECO:0000259" key="18">
    <source>
        <dbReference type="Pfam" id="PF06280"/>
    </source>
</evidence>
<evidence type="ECO:0000256" key="2">
    <source>
        <dbReference type="ARBA" id="ARBA00004613"/>
    </source>
</evidence>
<dbReference type="GO" id="GO:0016020">
    <property type="term" value="C:membrane"/>
    <property type="evidence" value="ECO:0007669"/>
    <property type="project" value="InterPro"/>
</dbReference>
<dbReference type="PANTHER" id="PTHR43806">
    <property type="entry name" value="PEPTIDASE S8"/>
    <property type="match status" value="1"/>
</dbReference>
<dbReference type="InterPro" id="IPR003137">
    <property type="entry name" value="PA_domain"/>
</dbReference>
<evidence type="ECO:0000256" key="14">
    <source>
        <dbReference type="SAM" id="SignalP"/>
    </source>
</evidence>
<feature type="active site" description="Charge relay system" evidence="12 13">
    <location>
        <position position="194"/>
    </location>
</feature>
<gene>
    <name evidence="19" type="ORF">GCM10007971_26060</name>
</gene>
<dbReference type="CDD" id="cd07475">
    <property type="entry name" value="Peptidases_S8_C5a_Peptidase"/>
    <property type="match status" value="1"/>
</dbReference>
<reference evidence="19" key="1">
    <citation type="journal article" date="2014" name="Int. J. Syst. Evol. Microbiol.">
        <title>Complete genome sequence of Corynebacterium casei LMG S-19264T (=DSM 44701T), isolated from a smear-ripened cheese.</title>
        <authorList>
            <consortium name="US DOE Joint Genome Institute (JGI-PGF)"/>
            <person name="Walter F."/>
            <person name="Albersmeier A."/>
            <person name="Kalinowski J."/>
            <person name="Ruckert C."/>
        </authorList>
    </citation>
    <scope>NUCLEOTIDE SEQUENCE</scope>
    <source>
        <strain evidence="19">JCM 17251</strain>
    </source>
</reference>
<feature type="active site" description="Charge relay system" evidence="12 13">
    <location>
        <position position="260"/>
    </location>
</feature>
<evidence type="ECO:0000256" key="13">
    <source>
        <dbReference type="PROSITE-ProRule" id="PRU01240"/>
    </source>
</evidence>
<evidence type="ECO:0000256" key="4">
    <source>
        <dbReference type="ARBA" id="ARBA00022512"/>
    </source>
</evidence>
<dbReference type="Pfam" id="PF06280">
    <property type="entry name" value="fn3_5"/>
    <property type="match status" value="1"/>
</dbReference>
<dbReference type="InterPro" id="IPR023828">
    <property type="entry name" value="Peptidase_S8_Ser-AS"/>
</dbReference>
<dbReference type="PANTHER" id="PTHR43806:SF11">
    <property type="entry name" value="CEREVISIN-RELATED"/>
    <property type="match status" value="1"/>
</dbReference>
<keyword evidence="9 13" id="KW-0378">Hydrolase</keyword>
<dbReference type="EMBL" id="BMOS01000019">
    <property type="protein sequence ID" value="GGN61221.1"/>
    <property type="molecule type" value="Genomic_DNA"/>
</dbReference>
<evidence type="ECO:0000313" key="20">
    <source>
        <dbReference type="Proteomes" id="UP000624041"/>
    </source>
</evidence>
<keyword evidence="7 14" id="KW-0732">Signal</keyword>
<dbReference type="Pfam" id="PF05922">
    <property type="entry name" value="Inhibitor_I9"/>
    <property type="match status" value="1"/>
</dbReference>
<dbReference type="Pfam" id="PF04122">
    <property type="entry name" value="CW_binding_2"/>
    <property type="match status" value="3"/>
</dbReference>
<dbReference type="Proteomes" id="UP000624041">
    <property type="component" value="Unassembled WGS sequence"/>
</dbReference>
<comment type="subcellular location">
    <subcellularLocation>
        <location evidence="2">Secreted</location>
    </subcellularLocation>
</comment>
<name>A0A918D3D3_9BACI</name>
<dbReference type="InterPro" id="IPR007253">
    <property type="entry name" value="Cell_wall-bd_2"/>
</dbReference>
<dbReference type="InterPro" id="IPR015500">
    <property type="entry name" value="Peptidase_S8_subtilisin-rel"/>
</dbReference>
<dbReference type="InterPro" id="IPR010435">
    <property type="entry name" value="C5a/SBT2-like_Fn3"/>
</dbReference>
<dbReference type="GO" id="GO:0004252">
    <property type="term" value="F:serine-type endopeptidase activity"/>
    <property type="evidence" value="ECO:0007669"/>
    <property type="project" value="UniProtKB-UniRule"/>
</dbReference>
<dbReference type="RefSeq" id="WP_229782715.1">
    <property type="nucleotide sequence ID" value="NZ_BMOS01000019.1"/>
</dbReference>
<evidence type="ECO:0000259" key="16">
    <source>
        <dbReference type="Pfam" id="PF02225"/>
    </source>
</evidence>
<keyword evidence="20" id="KW-1185">Reference proteome</keyword>
<dbReference type="SUPFAM" id="SSF52025">
    <property type="entry name" value="PA domain"/>
    <property type="match status" value="1"/>
</dbReference>
<feature type="domain" description="Peptidase S8/S53" evidence="15">
    <location>
        <begin position="185"/>
        <end position="637"/>
    </location>
</feature>
<evidence type="ECO:0000256" key="3">
    <source>
        <dbReference type="ARBA" id="ARBA00011073"/>
    </source>
</evidence>
<evidence type="ECO:0000259" key="17">
    <source>
        <dbReference type="Pfam" id="PF05922"/>
    </source>
</evidence>
<dbReference type="CDD" id="cd02133">
    <property type="entry name" value="PA_C5a_like"/>
    <property type="match status" value="1"/>
</dbReference>
<dbReference type="InterPro" id="IPR050131">
    <property type="entry name" value="Peptidase_S8_subtilisin-like"/>
</dbReference>
<evidence type="ECO:0008006" key="21">
    <source>
        <dbReference type="Google" id="ProtNLM"/>
    </source>
</evidence>
<dbReference type="InterPro" id="IPR000209">
    <property type="entry name" value="Peptidase_S8/S53_dom"/>
</dbReference>
<evidence type="ECO:0000256" key="5">
    <source>
        <dbReference type="ARBA" id="ARBA00022525"/>
    </source>
</evidence>
<dbReference type="SUPFAM" id="SSF52743">
    <property type="entry name" value="Subtilisin-like"/>
    <property type="match status" value="1"/>
</dbReference>
<dbReference type="Gene3D" id="2.60.40.10">
    <property type="entry name" value="Immunoglobulins"/>
    <property type="match status" value="1"/>
</dbReference>
<dbReference type="Gene3D" id="2.60.40.1710">
    <property type="entry name" value="Subtilisin-like superfamily"/>
    <property type="match status" value="1"/>
</dbReference>
<keyword evidence="10 13" id="KW-0720">Serine protease</keyword>
<evidence type="ECO:0000256" key="8">
    <source>
        <dbReference type="ARBA" id="ARBA00022737"/>
    </source>
</evidence>
<accession>A0A918D3D3</accession>
<dbReference type="Pfam" id="PF00082">
    <property type="entry name" value="Peptidase_S8"/>
    <property type="match status" value="1"/>
</dbReference>
<comment type="cofactor">
    <cofactor evidence="1">
        <name>Ca(2+)</name>
        <dbReference type="ChEBI" id="CHEBI:29108"/>
    </cofactor>
</comment>
<feature type="domain" description="C5a peptidase/Subtilisin-like protease SBT2-like Fn3-like" evidence="18">
    <location>
        <begin position="675"/>
        <end position="811"/>
    </location>
</feature>
<dbReference type="PROSITE" id="PS00137">
    <property type="entry name" value="SUBTILASE_HIS"/>
    <property type="match status" value="1"/>
</dbReference>
<evidence type="ECO:0000256" key="10">
    <source>
        <dbReference type="ARBA" id="ARBA00022825"/>
    </source>
</evidence>
<feature type="signal peptide" evidence="14">
    <location>
        <begin position="1"/>
        <end position="25"/>
    </location>
</feature>
<dbReference type="Gene3D" id="3.40.50.12090">
    <property type="match status" value="2"/>
</dbReference>
<dbReference type="InterPro" id="IPR034216">
    <property type="entry name" value="C5a_Peptidase"/>
</dbReference>